<evidence type="ECO:0000313" key="3">
    <source>
        <dbReference type="Proteomes" id="UP000248340"/>
    </source>
</evidence>
<accession>A0A319CNV1</accession>
<feature type="region of interest" description="Disordered" evidence="1">
    <location>
        <begin position="124"/>
        <end position="178"/>
    </location>
</feature>
<dbReference type="GeneID" id="37143171"/>
<dbReference type="OrthoDB" id="1681166at2759"/>
<organism evidence="2 3">
    <name type="scientific">Aspergillus uvarum CBS 121591</name>
    <dbReference type="NCBI Taxonomy" id="1448315"/>
    <lineage>
        <taxon>Eukaryota</taxon>
        <taxon>Fungi</taxon>
        <taxon>Dikarya</taxon>
        <taxon>Ascomycota</taxon>
        <taxon>Pezizomycotina</taxon>
        <taxon>Eurotiomycetes</taxon>
        <taxon>Eurotiomycetidae</taxon>
        <taxon>Eurotiales</taxon>
        <taxon>Aspergillaceae</taxon>
        <taxon>Aspergillus</taxon>
        <taxon>Aspergillus subgen. Circumdati</taxon>
    </lineage>
</organism>
<feature type="region of interest" description="Disordered" evidence="1">
    <location>
        <begin position="1"/>
        <end position="81"/>
    </location>
</feature>
<feature type="compositionally biased region" description="Low complexity" evidence="1">
    <location>
        <begin position="366"/>
        <end position="379"/>
    </location>
</feature>
<protein>
    <submittedName>
        <fullName evidence="2">Uncharacterized protein</fullName>
    </submittedName>
</protein>
<dbReference type="RefSeq" id="XP_025497054.1">
    <property type="nucleotide sequence ID" value="XM_025640429.1"/>
</dbReference>
<feature type="compositionally biased region" description="Low complexity" evidence="1">
    <location>
        <begin position="151"/>
        <end position="163"/>
    </location>
</feature>
<proteinExistence type="predicted"/>
<dbReference type="STRING" id="1448315.A0A319CNV1"/>
<evidence type="ECO:0000313" key="2">
    <source>
        <dbReference type="EMBL" id="PYH86854.1"/>
    </source>
</evidence>
<feature type="compositionally biased region" description="Basic and acidic residues" evidence="1">
    <location>
        <begin position="356"/>
        <end position="365"/>
    </location>
</feature>
<sequence length="388" mass="42085">MSLPKYTTPSPLSSSPSKQSIRRISANHPPTSRPQSIIDRPPTAQQQQQHLENTPNPPPPAATIPPASLPNQPTIPPTSSFQPFFTLIEDANTGEYYHPTVHYIFADDDTDIVTEATLRALESESDPSLVYNPKTRKDNHNNNNKSRPRRPQQQQQQEGPGPESTYEDEEKPSLLPDSIPGVREHYVILDVDYAGGLLPAAAEMKEQSGNTTGGQVLATSPPPPQQQQAHHSAPDGGDDKSMVVTSAHSLSPAWQVLHTQLGPAPTFENNTNNTPSQGQGQSVNGGLMLKIRGTAGLPINNLLGKDHRDKERGCQRLEEMMDQFAKRLTELRLVIEAGGQGELIEDVKAESTLPGEEGKMDEHGVDQGQQDNGQGLGEDTTAGKEVGL</sequence>
<feature type="compositionally biased region" description="Polar residues" evidence="1">
    <location>
        <begin position="43"/>
        <end position="52"/>
    </location>
</feature>
<dbReference type="Proteomes" id="UP000248340">
    <property type="component" value="Unassembled WGS sequence"/>
</dbReference>
<dbReference type="EMBL" id="KZ821675">
    <property type="protein sequence ID" value="PYH86854.1"/>
    <property type="molecule type" value="Genomic_DNA"/>
</dbReference>
<name>A0A319CNV1_9EURO</name>
<feature type="compositionally biased region" description="Polar residues" evidence="1">
    <location>
        <begin position="267"/>
        <end position="284"/>
    </location>
</feature>
<feature type="compositionally biased region" description="Polar residues" evidence="1">
    <location>
        <begin position="69"/>
        <end position="81"/>
    </location>
</feature>
<feature type="region of interest" description="Disordered" evidence="1">
    <location>
        <begin position="205"/>
        <end position="243"/>
    </location>
</feature>
<reference evidence="2 3" key="1">
    <citation type="submission" date="2016-12" db="EMBL/GenBank/DDBJ databases">
        <title>The genomes of Aspergillus section Nigri reveals drivers in fungal speciation.</title>
        <authorList>
            <consortium name="DOE Joint Genome Institute"/>
            <person name="Vesth T.C."/>
            <person name="Nybo J."/>
            <person name="Theobald S."/>
            <person name="Brandl J."/>
            <person name="Frisvad J.C."/>
            <person name="Nielsen K.F."/>
            <person name="Lyhne E.K."/>
            <person name="Kogle M.E."/>
            <person name="Kuo A."/>
            <person name="Riley R."/>
            <person name="Clum A."/>
            <person name="Nolan M."/>
            <person name="Lipzen A."/>
            <person name="Salamov A."/>
            <person name="Henrissat B."/>
            <person name="Wiebenga A."/>
            <person name="De Vries R.P."/>
            <person name="Grigoriev I.V."/>
            <person name="Mortensen U.H."/>
            <person name="Andersen M.R."/>
            <person name="Baker S.E."/>
        </authorList>
    </citation>
    <scope>NUCLEOTIDE SEQUENCE [LARGE SCALE GENOMIC DNA]</scope>
    <source>
        <strain evidence="2 3">CBS 121591</strain>
    </source>
</reference>
<dbReference type="VEuPathDB" id="FungiDB:BO82DRAFT_428204"/>
<feature type="region of interest" description="Disordered" evidence="1">
    <location>
        <begin position="345"/>
        <end position="388"/>
    </location>
</feature>
<keyword evidence="3" id="KW-1185">Reference proteome</keyword>
<gene>
    <name evidence="2" type="ORF">BO82DRAFT_428204</name>
</gene>
<feature type="compositionally biased region" description="Polar residues" evidence="1">
    <location>
        <begin position="207"/>
        <end position="218"/>
    </location>
</feature>
<dbReference type="AlphaFoldDB" id="A0A319CNV1"/>
<evidence type="ECO:0000256" key="1">
    <source>
        <dbReference type="SAM" id="MobiDB-lite"/>
    </source>
</evidence>
<feature type="region of interest" description="Disordered" evidence="1">
    <location>
        <begin position="262"/>
        <end position="284"/>
    </location>
</feature>
<feature type="compositionally biased region" description="Low complexity" evidence="1">
    <location>
        <begin position="1"/>
        <end position="24"/>
    </location>
</feature>